<reference evidence="7" key="1">
    <citation type="submission" date="2023-07" db="EMBL/GenBank/DDBJ databases">
        <title>Genomic Encyclopedia of Type Strains, Phase IV (KMG-IV): sequencing the most valuable type-strain genomes for metagenomic binning, comparative biology and taxonomic classification.</title>
        <authorList>
            <person name="Goeker M."/>
        </authorList>
    </citation>
    <scope>NUCLEOTIDE SEQUENCE</scope>
    <source>
        <strain evidence="7">DSM 21202</strain>
    </source>
</reference>
<evidence type="ECO:0000256" key="4">
    <source>
        <dbReference type="ARBA" id="ARBA00022840"/>
    </source>
</evidence>
<protein>
    <submittedName>
        <fullName evidence="7">Branched-chain amino acid transport system ATP-binding protein</fullName>
    </submittedName>
</protein>
<dbReference type="SMART" id="SM00382">
    <property type="entry name" value="AAA"/>
    <property type="match status" value="1"/>
</dbReference>
<dbReference type="SUPFAM" id="SSF52540">
    <property type="entry name" value="P-loop containing nucleoside triphosphate hydrolases"/>
    <property type="match status" value="1"/>
</dbReference>
<organism evidence="7 8">
    <name type="scientific">Amorphus orientalis</name>
    <dbReference type="NCBI Taxonomy" id="649198"/>
    <lineage>
        <taxon>Bacteria</taxon>
        <taxon>Pseudomonadati</taxon>
        <taxon>Pseudomonadota</taxon>
        <taxon>Alphaproteobacteria</taxon>
        <taxon>Hyphomicrobiales</taxon>
        <taxon>Amorphaceae</taxon>
        <taxon>Amorphus</taxon>
    </lineage>
</organism>
<dbReference type="PANTHER" id="PTHR43820:SF4">
    <property type="entry name" value="HIGH-AFFINITY BRANCHED-CHAIN AMINO ACID TRANSPORT ATP-BINDING PROTEIN LIVF"/>
    <property type="match status" value="1"/>
</dbReference>
<dbReference type="AlphaFoldDB" id="A0AAE3VR68"/>
<keyword evidence="5" id="KW-0029">Amino-acid transport</keyword>
<evidence type="ECO:0000313" key="7">
    <source>
        <dbReference type="EMBL" id="MDQ0316832.1"/>
    </source>
</evidence>
<evidence type="ECO:0000256" key="3">
    <source>
        <dbReference type="ARBA" id="ARBA00022741"/>
    </source>
</evidence>
<dbReference type="RefSeq" id="WP_306886707.1">
    <property type="nucleotide sequence ID" value="NZ_JAUSUL010000003.1"/>
</dbReference>
<proteinExistence type="inferred from homology"/>
<gene>
    <name evidence="7" type="ORF">J2S73_003308</name>
</gene>
<evidence type="ECO:0000256" key="2">
    <source>
        <dbReference type="ARBA" id="ARBA00022448"/>
    </source>
</evidence>
<evidence type="ECO:0000259" key="6">
    <source>
        <dbReference type="PROSITE" id="PS50893"/>
    </source>
</evidence>
<keyword evidence="8" id="KW-1185">Reference proteome</keyword>
<dbReference type="EMBL" id="JAUSUL010000003">
    <property type="protein sequence ID" value="MDQ0316832.1"/>
    <property type="molecule type" value="Genomic_DNA"/>
</dbReference>
<name>A0AAE3VR68_9HYPH</name>
<keyword evidence="4 7" id="KW-0067">ATP-binding</keyword>
<dbReference type="PROSITE" id="PS50893">
    <property type="entry name" value="ABC_TRANSPORTER_2"/>
    <property type="match status" value="1"/>
</dbReference>
<dbReference type="GO" id="GO:0005524">
    <property type="term" value="F:ATP binding"/>
    <property type="evidence" value="ECO:0007669"/>
    <property type="project" value="UniProtKB-KW"/>
</dbReference>
<accession>A0AAE3VR68</accession>
<dbReference type="GO" id="GO:0016887">
    <property type="term" value="F:ATP hydrolysis activity"/>
    <property type="evidence" value="ECO:0007669"/>
    <property type="project" value="InterPro"/>
</dbReference>
<dbReference type="GO" id="GO:0015658">
    <property type="term" value="F:branched-chain amino acid transmembrane transporter activity"/>
    <property type="evidence" value="ECO:0007669"/>
    <property type="project" value="TreeGrafter"/>
</dbReference>
<feature type="domain" description="ABC transporter" evidence="6">
    <location>
        <begin position="6"/>
        <end position="235"/>
    </location>
</feature>
<comment type="caution">
    <text evidence="7">The sequence shown here is derived from an EMBL/GenBank/DDBJ whole genome shotgun (WGS) entry which is preliminary data.</text>
</comment>
<dbReference type="PANTHER" id="PTHR43820">
    <property type="entry name" value="HIGH-AFFINITY BRANCHED-CHAIN AMINO ACID TRANSPORT ATP-BINDING PROTEIN LIVF"/>
    <property type="match status" value="1"/>
</dbReference>
<keyword evidence="2" id="KW-0813">Transport</keyword>
<dbReference type="InterPro" id="IPR003593">
    <property type="entry name" value="AAA+_ATPase"/>
</dbReference>
<evidence type="ECO:0000256" key="5">
    <source>
        <dbReference type="ARBA" id="ARBA00022970"/>
    </source>
</evidence>
<comment type="similarity">
    <text evidence="1">Belongs to the ABC transporter superfamily.</text>
</comment>
<evidence type="ECO:0000256" key="1">
    <source>
        <dbReference type="ARBA" id="ARBA00005417"/>
    </source>
</evidence>
<sequence>MRDASLAVDRLVAGYVKGQPIVREVSFSLAPAEILAVFGPNGAGKSTLVKAIAGVAPVFAGAVHCGGSDLAGRPAHRIARAGIGYVPQVRNVFTEMSVRENLDLAIAMRQSRGPTLAEIYELFPDLEEMGRRRAGALSGGQRQMVAISRALLLGPSVLILDEPSAGLSPRNVDLVFQSLRQLRLHVPILLVEQNVKAALRIADRAMLLSEGTVRLSASAEELLDDPAVMETFLGGGSQ</sequence>
<dbReference type="Proteomes" id="UP001229244">
    <property type="component" value="Unassembled WGS sequence"/>
</dbReference>
<dbReference type="InterPro" id="IPR017871">
    <property type="entry name" value="ABC_transporter-like_CS"/>
</dbReference>
<dbReference type="Pfam" id="PF00005">
    <property type="entry name" value="ABC_tran"/>
    <property type="match status" value="1"/>
</dbReference>
<dbReference type="InterPro" id="IPR052156">
    <property type="entry name" value="BCAA_Transport_ATP-bd_LivF"/>
</dbReference>
<dbReference type="InterPro" id="IPR003439">
    <property type="entry name" value="ABC_transporter-like_ATP-bd"/>
</dbReference>
<dbReference type="CDD" id="cd03224">
    <property type="entry name" value="ABC_TM1139_LivF_branched"/>
    <property type="match status" value="1"/>
</dbReference>
<dbReference type="PROSITE" id="PS00211">
    <property type="entry name" value="ABC_TRANSPORTER_1"/>
    <property type="match status" value="1"/>
</dbReference>
<dbReference type="InterPro" id="IPR027417">
    <property type="entry name" value="P-loop_NTPase"/>
</dbReference>
<evidence type="ECO:0000313" key="8">
    <source>
        <dbReference type="Proteomes" id="UP001229244"/>
    </source>
</evidence>
<dbReference type="GO" id="GO:0015807">
    <property type="term" value="P:L-amino acid transport"/>
    <property type="evidence" value="ECO:0007669"/>
    <property type="project" value="TreeGrafter"/>
</dbReference>
<keyword evidence="3" id="KW-0547">Nucleotide-binding</keyword>
<dbReference type="Gene3D" id="3.40.50.300">
    <property type="entry name" value="P-loop containing nucleotide triphosphate hydrolases"/>
    <property type="match status" value="1"/>
</dbReference>